<keyword evidence="2" id="KW-1185">Reference proteome</keyword>
<evidence type="ECO:0000313" key="2">
    <source>
        <dbReference type="Proteomes" id="UP000032458"/>
    </source>
</evidence>
<organism evidence="1 2">
    <name type="scientific">Streptomyces natalensis ATCC 27448</name>
    <dbReference type="NCBI Taxonomy" id="1240678"/>
    <lineage>
        <taxon>Bacteria</taxon>
        <taxon>Bacillati</taxon>
        <taxon>Actinomycetota</taxon>
        <taxon>Actinomycetes</taxon>
        <taxon>Kitasatosporales</taxon>
        <taxon>Streptomycetaceae</taxon>
        <taxon>Streptomyces</taxon>
    </lineage>
</organism>
<evidence type="ECO:0000313" key="1">
    <source>
        <dbReference type="EMBL" id="KIZ16396.1"/>
    </source>
</evidence>
<name>A0A0D7CK03_9ACTN</name>
<dbReference type="EMBL" id="JRKI01000028">
    <property type="protein sequence ID" value="KIZ16396.1"/>
    <property type="molecule type" value="Genomic_DNA"/>
</dbReference>
<reference evidence="1 2" key="1">
    <citation type="submission" date="2014-09" db="EMBL/GenBank/DDBJ databases">
        <title>Draft genome sequence of Streptomyces natalensis ATCC 27448, producer of the antifungal pimaricin.</title>
        <authorList>
            <person name="Mendes M.V."/>
            <person name="Beites T."/>
            <person name="Pires S."/>
            <person name="Santos C.L."/>
            <person name="Moradas-Ferreira P."/>
        </authorList>
    </citation>
    <scope>NUCLEOTIDE SEQUENCE [LARGE SCALE GENOMIC DNA]</scope>
    <source>
        <strain evidence="1 2">ATCC 27448</strain>
    </source>
</reference>
<dbReference type="PATRIC" id="fig|1240678.4.peg.4295"/>
<dbReference type="AlphaFoldDB" id="A0A0D7CK03"/>
<proteinExistence type="predicted"/>
<dbReference type="Proteomes" id="UP000032458">
    <property type="component" value="Unassembled WGS sequence"/>
</dbReference>
<gene>
    <name evidence="1" type="ORF">SNA_20330</name>
</gene>
<protein>
    <submittedName>
        <fullName evidence="1">Uncharacterized protein</fullName>
    </submittedName>
</protein>
<comment type="caution">
    <text evidence="1">The sequence shown here is derived from an EMBL/GenBank/DDBJ whole genome shotgun (WGS) entry which is preliminary data.</text>
</comment>
<sequence>MGPARSTWVMPGRVAICSCGTKARLRLRWITVRAVVVSTTSRATVRSMPAAAKRLSTMARLPQPAEKAIKRRSARSAQVTFRAWARGSSLRQASPSRMWVSWSVMTSEPSSAQPWEGTGSSMRS</sequence>
<accession>A0A0D7CK03</accession>